<dbReference type="InterPro" id="IPR003593">
    <property type="entry name" value="AAA+_ATPase"/>
</dbReference>
<dbReference type="RefSeq" id="WP_093268469.1">
    <property type="nucleotide sequence ID" value="NZ_FNDD01000001.1"/>
</dbReference>
<dbReference type="Gene3D" id="3.40.50.300">
    <property type="entry name" value="P-loop containing nucleotide triphosphate hydrolases"/>
    <property type="match status" value="1"/>
</dbReference>
<dbReference type="EMBL" id="FNDD01000001">
    <property type="protein sequence ID" value="SDG67576.1"/>
    <property type="molecule type" value="Genomic_DNA"/>
</dbReference>
<dbReference type="InterPro" id="IPR050093">
    <property type="entry name" value="ABC_SmlMolc_Importer"/>
</dbReference>
<evidence type="ECO:0000256" key="2">
    <source>
        <dbReference type="ARBA" id="ARBA00022741"/>
    </source>
</evidence>
<dbReference type="InterPro" id="IPR027417">
    <property type="entry name" value="P-loop_NTPase"/>
</dbReference>
<keyword evidence="2" id="KW-0547">Nucleotide-binding</keyword>
<feature type="domain" description="ABC transporter" evidence="4">
    <location>
        <begin position="7"/>
        <end position="246"/>
    </location>
</feature>
<name>A0A1G7W6L8_9VIBR</name>
<dbReference type="Proteomes" id="UP000198854">
    <property type="component" value="Unassembled WGS sequence"/>
</dbReference>
<evidence type="ECO:0000259" key="4">
    <source>
        <dbReference type="PROSITE" id="PS50893"/>
    </source>
</evidence>
<dbReference type="Pfam" id="PF00005">
    <property type="entry name" value="ABC_tran"/>
    <property type="match status" value="1"/>
</dbReference>
<dbReference type="InterPro" id="IPR003439">
    <property type="entry name" value="ABC_transporter-like_ATP-bd"/>
</dbReference>
<keyword evidence="3 5" id="KW-0067">ATP-binding</keyword>
<dbReference type="SMART" id="SM00382">
    <property type="entry name" value="AAA"/>
    <property type="match status" value="1"/>
</dbReference>
<evidence type="ECO:0000256" key="3">
    <source>
        <dbReference type="ARBA" id="ARBA00022840"/>
    </source>
</evidence>
<evidence type="ECO:0000313" key="5">
    <source>
        <dbReference type="EMBL" id="SDG67576.1"/>
    </source>
</evidence>
<dbReference type="STRING" id="861298.SAMN04488136_101216"/>
<dbReference type="InterPro" id="IPR017871">
    <property type="entry name" value="ABC_transporter-like_CS"/>
</dbReference>
<dbReference type="OrthoDB" id="9802264at2"/>
<dbReference type="PROSITE" id="PS00211">
    <property type="entry name" value="ABC_TRANSPORTER_1"/>
    <property type="match status" value="1"/>
</dbReference>
<dbReference type="PANTHER" id="PTHR42781">
    <property type="entry name" value="SPERMIDINE/PUTRESCINE IMPORT ATP-BINDING PROTEIN POTA"/>
    <property type="match status" value="1"/>
</dbReference>
<dbReference type="PROSITE" id="PS50893">
    <property type="entry name" value="ABC_TRANSPORTER_2"/>
    <property type="match status" value="1"/>
</dbReference>
<keyword evidence="1" id="KW-0813">Transport</keyword>
<reference evidence="6" key="1">
    <citation type="submission" date="2016-10" db="EMBL/GenBank/DDBJ databases">
        <authorList>
            <person name="Varghese N."/>
            <person name="Submissions S."/>
        </authorList>
    </citation>
    <scope>NUCLEOTIDE SEQUENCE [LARGE SCALE GENOMIC DNA]</scope>
    <source>
        <strain evidence="6">CGMCC 1.10228</strain>
    </source>
</reference>
<proteinExistence type="predicted"/>
<protein>
    <submittedName>
        <fullName evidence="5">NitT/TauT family transport system ATP-binding protein</fullName>
    </submittedName>
</protein>
<evidence type="ECO:0000313" key="6">
    <source>
        <dbReference type="Proteomes" id="UP000198854"/>
    </source>
</evidence>
<accession>A0A1G7W6L8</accession>
<dbReference type="SUPFAM" id="SSF52540">
    <property type="entry name" value="P-loop containing nucleoside triphosphate hydrolases"/>
    <property type="match status" value="1"/>
</dbReference>
<gene>
    <name evidence="5" type="ORF">SAMN04488136_101216</name>
</gene>
<dbReference type="PANTHER" id="PTHR42781:SF4">
    <property type="entry name" value="SPERMIDINE_PUTRESCINE IMPORT ATP-BINDING PROTEIN POTA"/>
    <property type="match status" value="1"/>
</dbReference>
<evidence type="ECO:0000256" key="1">
    <source>
        <dbReference type="ARBA" id="ARBA00022448"/>
    </source>
</evidence>
<dbReference type="CDD" id="cd03293">
    <property type="entry name" value="ABC_NrtD_SsuB_transporters"/>
    <property type="match status" value="1"/>
</dbReference>
<dbReference type="GO" id="GO:0005524">
    <property type="term" value="F:ATP binding"/>
    <property type="evidence" value="ECO:0007669"/>
    <property type="project" value="UniProtKB-KW"/>
</dbReference>
<sequence>MSTKPLIEIKQLWKEYGDNIVLERLNLDVYPGDFISIVGASGCGKTTLLNMLLGTEQPSRGAILLDGEPLSAEPSVERGVVFQKYSVFPHLTALENVMLGLEFASNSLTSSLFGRCVGAGKQAARDKALMMLDEVGLSQAQHKYPHELSGGMRQRLSIAQALIKKPRILLLDEPFGALDPGIRKDMHVLIKKLWREQQLTVFMITHDLSEGFHLGNRLWVFDHVRQDTQAPERFGAQVTFDIAIGNHDEDKHDKLADVHSVFRQKIA</sequence>
<dbReference type="AlphaFoldDB" id="A0A1G7W6L8"/>
<dbReference type="GO" id="GO:0016887">
    <property type="term" value="F:ATP hydrolysis activity"/>
    <property type="evidence" value="ECO:0007669"/>
    <property type="project" value="InterPro"/>
</dbReference>
<organism evidence="5 6">
    <name type="scientific">Vibrio xiamenensis</name>
    <dbReference type="NCBI Taxonomy" id="861298"/>
    <lineage>
        <taxon>Bacteria</taxon>
        <taxon>Pseudomonadati</taxon>
        <taxon>Pseudomonadota</taxon>
        <taxon>Gammaproteobacteria</taxon>
        <taxon>Vibrionales</taxon>
        <taxon>Vibrionaceae</taxon>
        <taxon>Vibrio</taxon>
    </lineage>
</organism>
<keyword evidence="6" id="KW-1185">Reference proteome</keyword>